<evidence type="ECO:0000313" key="2">
    <source>
        <dbReference type="Proteomes" id="UP000273405"/>
    </source>
</evidence>
<dbReference type="EMBL" id="RAWG01000148">
    <property type="protein sequence ID" value="RKH39879.1"/>
    <property type="molecule type" value="Genomic_DNA"/>
</dbReference>
<sequence length="203" mass="23004">MPGFGPFPSFSEALQAACPFILSKPNAVAAHLRHQDPRLAFRASTEYCAWLYYTPDHLYEMSMLTDRAAPDDLVSGKRSCILPSTVADARYAPGELKYIFALHNHPFGGPPSPGDLRFTDEMARVHAWAIETRDSKVLLSIIAFFSNARDAEHPTCDGFYQYVPATRDMLKWTRAAKGWDRETLGTVTWINTTTYRLDKKQRR</sequence>
<name>A0A3A8N8M2_9BACT</name>
<organism evidence="1 2">
    <name type="scientific">Corallococcus sicarius</name>
    <dbReference type="NCBI Taxonomy" id="2316726"/>
    <lineage>
        <taxon>Bacteria</taxon>
        <taxon>Pseudomonadati</taxon>
        <taxon>Myxococcota</taxon>
        <taxon>Myxococcia</taxon>
        <taxon>Myxococcales</taxon>
        <taxon>Cystobacterineae</taxon>
        <taxon>Myxococcaceae</taxon>
        <taxon>Corallococcus</taxon>
    </lineage>
</organism>
<dbReference type="Proteomes" id="UP000273405">
    <property type="component" value="Unassembled WGS sequence"/>
</dbReference>
<protein>
    <recommendedName>
        <fullName evidence="3">JAB domain-containing protein</fullName>
    </recommendedName>
</protein>
<dbReference type="OrthoDB" id="5524580at2"/>
<comment type="caution">
    <text evidence="1">The sequence shown here is derived from an EMBL/GenBank/DDBJ whole genome shotgun (WGS) entry which is preliminary data.</text>
</comment>
<proteinExistence type="predicted"/>
<keyword evidence="2" id="KW-1185">Reference proteome</keyword>
<dbReference type="AlphaFoldDB" id="A0A3A8N8M2"/>
<reference evidence="2" key="1">
    <citation type="submission" date="2018-09" db="EMBL/GenBank/DDBJ databases">
        <authorList>
            <person name="Livingstone P.G."/>
            <person name="Whitworth D.E."/>
        </authorList>
    </citation>
    <scope>NUCLEOTIDE SEQUENCE [LARGE SCALE GENOMIC DNA]</scope>
    <source>
        <strain evidence="2">CA040B</strain>
    </source>
</reference>
<gene>
    <name evidence="1" type="ORF">D7X12_22355</name>
</gene>
<evidence type="ECO:0000313" key="1">
    <source>
        <dbReference type="EMBL" id="RKH39879.1"/>
    </source>
</evidence>
<evidence type="ECO:0008006" key="3">
    <source>
        <dbReference type="Google" id="ProtNLM"/>
    </source>
</evidence>
<accession>A0A3A8N8M2</accession>